<gene>
    <name evidence="1" type="ORF">METZ01_LOCUS511167</name>
</gene>
<organism evidence="1">
    <name type="scientific">marine metagenome</name>
    <dbReference type="NCBI Taxonomy" id="408172"/>
    <lineage>
        <taxon>unclassified sequences</taxon>
        <taxon>metagenomes</taxon>
        <taxon>ecological metagenomes</taxon>
    </lineage>
</organism>
<feature type="non-terminal residue" evidence="1">
    <location>
        <position position="1"/>
    </location>
</feature>
<reference evidence="1" key="1">
    <citation type="submission" date="2018-05" db="EMBL/GenBank/DDBJ databases">
        <authorList>
            <person name="Lanie J.A."/>
            <person name="Ng W.-L."/>
            <person name="Kazmierczak K.M."/>
            <person name="Andrzejewski T.M."/>
            <person name="Davidsen T.M."/>
            <person name="Wayne K.J."/>
            <person name="Tettelin H."/>
            <person name="Glass J.I."/>
            <person name="Rusch D."/>
            <person name="Podicherti R."/>
            <person name="Tsui H.-C.T."/>
            <person name="Winkler M.E."/>
        </authorList>
    </citation>
    <scope>NUCLEOTIDE SEQUENCE</scope>
</reference>
<proteinExistence type="predicted"/>
<sequence length="31" mass="3375">LNHSWHTHEVPRQGYGGAWGINKGSICPSGK</sequence>
<evidence type="ECO:0000313" key="1">
    <source>
        <dbReference type="EMBL" id="SVE58313.1"/>
    </source>
</evidence>
<accession>A0A383EPE4</accession>
<protein>
    <submittedName>
        <fullName evidence="1">Uncharacterized protein</fullName>
    </submittedName>
</protein>
<name>A0A383EPE4_9ZZZZ</name>
<dbReference type="AlphaFoldDB" id="A0A383EPE4"/>
<dbReference type="EMBL" id="UINC01227432">
    <property type="protein sequence ID" value="SVE58313.1"/>
    <property type="molecule type" value="Genomic_DNA"/>
</dbReference>